<evidence type="ECO:0000259" key="1">
    <source>
        <dbReference type="Pfam" id="PF17800"/>
    </source>
</evidence>
<organism evidence="2 3">
    <name type="scientific">Ensete ventricosum</name>
    <name type="common">Abyssinian banana</name>
    <name type="synonym">Musa ensete</name>
    <dbReference type="NCBI Taxonomy" id="4639"/>
    <lineage>
        <taxon>Eukaryota</taxon>
        <taxon>Viridiplantae</taxon>
        <taxon>Streptophyta</taxon>
        <taxon>Embryophyta</taxon>
        <taxon>Tracheophyta</taxon>
        <taxon>Spermatophyta</taxon>
        <taxon>Magnoliopsida</taxon>
        <taxon>Liliopsida</taxon>
        <taxon>Zingiberales</taxon>
        <taxon>Musaceae</taxon>
        <taxon>Ensete</taxon>
    </lineage>
</organism>
<gene>
    <name evidence="2" type="ORF">B296_00038178</name>
</gene>
<dbReference type="Pfam" id="PF17800">
    <property type="entry name" value="NPL"/>
    <property type="match status" value="1"/>
</dbReference>
<accession>A0A426YFJ3</accession>
<feature type="domain" description="Nucleoplasmin-like" evidence="1">
    <location>
        <begin position="11"/>
        <end position="66"/>
    </location>
</feature>
<evidence type="ECO:0000313" key="2">
    <source>
        <dbReference type="EMBL" id="RRT50483.1"/>
    </source>
</evidence>
<protein>
    <recommendedName>
        <fullName evidence="1">Nucleoplasmin-like domain-containing protein</fullName>
    </recommendedName>
</protein>
<evidence type="ECO:0000313" key="3">
    <source>
        <dbReference type="Proteomes" id="UP000287651"/>
    </source>
</evidence>
<dbReference type="EMBL" id="AMZH03012743">
    <property type="protein sequence ID" value="RRT50483.1"/>
    <property type="molecule type" value="Genomic_DNA"/>
</dbReference>
<dbReference type="Proteomes" id="UP000287651">
    <property type="component" value="Unassembled WGS sequence"/>
</dbReference>
<dbReference type="Gene3D" id="2.60.120.340">
    <property type="entry name" value="Nucleoplasmin core domain"/>
    <property type="match status" value="1"/>
</dbReference>
<dbReference type="InterPro" id="IPR041232">
    <property type="entry name" value="NPL"/>
</dbReference>
<proteinExistence type="predicted"/>
<sequence>MQTSLGKSKKKHHGNENVLIYAKFNNQKLVFGTLSAKGCAQIQYGLVFEEEFELSHSSNDASIYLCYYKTVVLEEDEYLYDFPVESKFS</sequence>
<dbReference type="AlphaFoldDB" id="A0A426YFJ3"/>
<name>A0A426YFJ3_ENSVE</name>
<reference evidence="2 3" key="1">
    <citation type="journal article" date="2014" name="Agronomy (Basel)">
        <title>A Draft Genome Sequence for Ensete ventricosum, the Drought-Tolerant Tree Against Hunger.</title>
        <authorList>
            <person name="Harrison J."/>
            <person name="Moore K.A."/>
            <person name="Paszkiewicz K."/>
            <person name="Jones T."/>
            <person name="Grant M."/>
            <person name="Ambacheew D."/>
            <person name="Muzemil S."/>
            <person name="Studholme D.J."/>
        </authorList>
    </citation>
    <scope>NUCLEOTIDE SEQUENCE [LARGE SCALE GENOMIC DNA]</scope>
</reference>
<comment type="caution">
    <text evidence="2">The sequence shown here is derived from an EMBL/GenBank/DDBJ whole genome shotgun (WGS) entry which is preliminary data.</text>
</comment>